<dbReference type="InterPro" id="IPR006407">
    <property type="entry name" value="GlgB"/>
</dbReference>
<organism evidence="7">
    <name type="scientific">hydrothermal vent metagenome</name>
    <dbReference type="NCBI Taxonomy" id="652676"/>
    <lineage>
        <taxon>unclassified sequences</taxon>
        <taxon>metagenomes</taxon>
        <taxon>ecological metagenomes</taxon>
    </lineage>
</organism>
<dbReference type="NCBIfam" id="NF008967">
    <property type="entry name" value="PRK12313.1"/>
    <property type="match status" value="1"/>
</dbReference>
<evidence type="ECO:0000313" key="7">
    <source>
        <dbReference type="EMBL" id="VAX16900.1"/>
    </source>
</evidence>
<comment type="similarity">
    <text evidence="2">Belongs to the glycosyl hydrolase 13 family. GlgB subfamily.</text>
</comment>
<accession>A0A3B1C1Z9</accession>
<evidence type="ECO:0000256" key="4">
    <source>
        <dbReference type="ARBA" id="ARBA00022679"/>
    </source>
</evidence>
<dbReference type="Gene3D" id="2.60.40.1180">
    <property type="entry name" value="Golgi alpha-mannosidase II"/>
    <property type="match status" value="1"/>
</dbReference>
<feature type="domain" description="Glycosyl hydrolase family 13 catalytic" evidence="6">
    <location>
        <begin position="20"/>
        <end position="364"/>
    </location>
</feature>
<keyword evidence="7" id="KW-0328">Glycosyltransferase</keyword>
<dbReference type="NCBIfam" id="NF003811">
    <property type="entry name" value="PRK05402.1"/>
    <property type="match status" value="1"/>
</dbReference>
<comment type="pathway">
    <text evidence="5">Glycan biosynthesis.</text>
</comment>
<reference evidence="7" key="1">
    <citation type="submission" date="2018-06" db="EMBL/GenBank/DDBJ databases">
        <authorList>
            <person name="Zhirakovskaya E."/>
        </authorList>
    </citation>
    <scope>NUCLEOTIDE SEQUENCE</scope>
</reference>
<dbReference type="GO" id="GO:0005978">
    <property type="term" value="P:glycogen biosynthetic process"/>
    <property type="evidence" value="ECO:0007669"/>
    <property type="project" value="InterPro"/>
</dbReference>
<evidence type="ECO:0000256" key="2">
    <source>
        <dbReference type="ARBA" id="ARBA00009000"/>
    </source>
</evidence>
<evidence type="ECO:0000256" key="1">
    <source>
        <dbReference type="ARBA" id="ARBA00000826"/>
    </source>
</evidence>
<dbReference type="GO" id="GO:0043169">
    <property type="term" value="F:cation binding"/>
    <property type="evidence" value="ECO:0007669"/>
    <property type="project" value="InterPro"/>
</dbReference>
<protein>
    <recommendedName>
        <fullName evidence="3">1,4-alpha-glucan branching enzyme</fullName>
        <ecNumber evidence="3">2.4.1.18</ecNumber>
    </recommendedName>
</protein>
<dbReference type="Gene3D" id="3.20.20.80">
    <property type="entry name" value="Glycosidases"/>
    <property type="match status" value="1"/>
</dbReference>
<dbReference type="GO" id="GO:0003844">
    <property type="term" value="F:1,4-alpha-glucan branching enzyme activity"/>
    <property type="evidence" value="ECO:0007669"/>
    <property type="project" value="UniProtKB-EC"/>
</dbReference>
<dbReference type="CDD" id="cd11322">
    <property type="entry name" value="AmyAc_Glg_BE"/>
    <property type="match status" value="1"/>
</dbReference>
<feature type="non-terminal residue" evidence="7">
    <location>
        <position position="1"/>
    </location>
</feature>
<keyword evidence="4 7" id="KW-0808">Transferase</keyword>
<dbReference type="SMART" id="SM00642">
    <property type="entry name" value="Aamy"/>
    <property type="match status" value="1"/>
</dbReference>
<dbReference type="NCBIfam" id="TIGR01515">
    <property type="entry name" value="branching_enzym"/>
    <property type="match status" value="1"/>
</dbReference>
<dbReference type="FunFam" id="2.60.40.1180:FF:000002">
    <property type="entry name" value="1,4-alpha-glucan branching enzyme GlgB"/>
    <property type="match status" value="1"/>
</dbReference>
<dbReference type="InterPro" id="IPR006047">
    <property type="entry name" value="GH13_cat_dom"/>
</dbReference>
<dbReference type="PANTHER" id="PTHR43651:SF3">
    <property type="entry name" value="1,4-ALPHA-GLUCAN-BRANCHING ENZYME"/>
    <property type="match status" value="1"/>
</dbReference>
<dbReference type="InterPro" id="IPR013780">
    <property type="entry name" value="Glyco_hydro_b"/>
</dbReference>
<evidence type="ECO:0000256" key="3">
    <source>
        <dbReference type="ARBA" id="ARBA00012541"/>
    </source>
</evidence>
<dbReference type="Pfam" id="PF02806">
    <property type="entry name" value="Alpha-amylase_C"/>
    <property type="match status" value="1"/>
</dbReference>
<proteinExistence type="inferred from homology"/>
<dbReference type="GO" id="GO:0005829">
    <property type="term" value="C:cytosol"/>
    <property type="evidence" value="ECO:0007669"/>
    <property type="project" value="TreeGrafter"/>
</dbReference>
<dbReference type="SUPFAM" id="SSF51445">
    <property type="entry name" value="(Trans)glycosidases"/>
    <property type="match status" value="1"/>
</dbReference>
<evidence type="ECO:0000256" key="5">
    <source>
        <dbReference type="ARBA" id="ARBA00060592"/>
    </source>
</evidence>
<gene>
    <name evidence="7" type="ORF">MNBD_NITROSPINAE04-2780</name>
</gene>
<dbReference type="PANTHER" id="PTHR43651">
    <property type="entry name" value="1,4-ALPHA-GLUCAN-BRANCHING ENZYME"/>
    <property type="match status" value="1"/>
</dbReference>
<dbReference type="FunFam" id="3.20.20.80:FF:000003">
    <property type="entry name" value="1,4-alpha-glucan branching enzyme GlgB"/>
    <property type="match status" value="1"/>
</dbReference>
<name>A0A3B1C1Z9_9ZZZZ</name>
<dbReference type="AlphaFoldDB" id="A0A3B1C1Z9"/>
<dbReference type="InterPro" id="IPR006048">
    <property type="entry name" value="A-amylase/branching_C"/>
</dbReference>
<dbReference type="InterPro" id="IPR017853">
    <property type="entry name" value="GH"/>
</dbReference>
<comment type="catalytic activity">
    <reaction evidence="1">
        <text>Transfers a segment of a (1-&gt;4)-alpha-D-glucan chain to a primary hydroxy group in a similar glucan chain.</text>
        <dbReference type="EC" id="2.4.1.18"/>
    </reaction>
</comment>
<sequence length="498" mass="58090">EWLSRRGQTDILNSPMSIYEAHLGSWARNADNEWLTYRELAPLLAQYAKQQNYTHIELMPIGEFPYDPSWGYQVTGYFCPTSRFGSPDDFKYFVDFLHNHDIGVIIDWVPAHFPKDDFGLRRFDGSALYEHEDWRKGEHKEWGTLVFNCGRREVGNFLYSSVLFWLEFYHIDGVRVDAVASMLYLDYSREEGEWEPNIFGGNENLDAIDFLRKMNILAHEKFPGVMTIAEESTSWGGVSRPTYLGGLGFTFKWNMGWMSDILKYFSADPIYRKYYHKNLTFALLYAFHENFVLPLSHDEVVHGKGSLIGKMPGDRWQKFANLRLLFGYMYAHPGKKLIFQGGDIGQWSEWDHDASVDWGLLKYRPHARLQKYMTHLGKLYRDNRCMWEDDFSSNGFEWVDLNDAESSTISFIRKSKNPDDYMLFVFNFTPVVRYDYKIGVPENCFYQEVLNSDSEDYYGSNVGNKGGVWAKPDACDQWPNTISITLPPLAMTIFSPKR</sequence>
<dbReference type="EMBL" id="UOGA01000079">
    <property type="protein sequence ID" value="VAX16900.1"/>
    <property type="molecule type" value="Genomic_DNA"/>
</dbReference>
<dbReference type="EC" id="2.4.1.18" evidence="3"/>
<evidence type="ECO:0000259" key="6">
    <source>
        <dbReference type="SMART" id="SM00642"/>
    </source>
</evidence>
<dbReference type="SUPFAM" id="SSF51011">
    <property type="entry name" value="Glycosyl hydrolase domain"/>
    <property type="match status" value="1"/>
</dbReference>